<proteinExistence type="predicted"/>
<organism evidence="1 2">
    <name type="scientific">Candidatus Iainarchaeum sp</name>
    <dbReference type="NCBI Taxonomy" id="3101447"/>
    <lineage>
        <taxon>Archaea</taxon>
        <taxon>Candidatus Iainarchaeota</taxon>
        <taxon>Candidatus Iainarchaeia</taxon>
        <taxon>Candidatus Iainarchaeales</taxon>
        <taxon>Candidatus Iainarchaeaceae</taxon>
        <taxon>Candidatus Iainarchaeum</taxon>
    </lineage>
</organism>
<dbReference type="Proteomes" id="UP000732298">
    <property type="component" value="Unassembled WGS sequence"/>
</dbReference>
<evidence type="ECO:0000313" key="1">
    <source>
        <dbReference type="EMBL" id="MBI4210716.1"/>
    </source>
</evidence>
<protein>
    <submittedName>
        <fullName evidence="1">Uncharacterized protein</fullName>
    </submittedName>
</protein>
<reference evidence="1" key="1">
    <citation type="submission" date="2020-07" db="EMBL/GenBank/DDBJ databases">
        <title>Huge and variable diversity of episymbiotic CPR bacteria and DPANN archaea in groundwater ecosystems.</title>
        <authorList>
            <person name="He C.Y."/>
            <person name="Keren R."/>
            <person name="Whittaker M."/>
            <person name="Farag I.F."/>
            <person name="Doudna J."/>
            <person name="Cate J.H.D."/>
            <person name="Banfield J.F."/>
        </authorList>
    </citation>
    <scope>NUCLEOTIDE SEQUENCE</scope>
    <source>
        <strain evidence="1">NC_groundwater_1296_Ag_S-0.2um_52_80</strain>
    </source>
</reference>
<evidence type="ECO:0000313" key="2">
    <source>
        <dbReference type="Proteomes" id="UP000732298"/>
    </source>
</evidence>
<gene>
    <name evidence="1" type="ORF">HY544_04395</name>
</gene>
<dbReference type="AlphaFoldDB" id="A0A8T3YN68"/>
<sequence>MDKGFQAIIGMLILGASIVVAESAQPQFPSLTVNPGWNLIPGGLGELMSNRGCINNFSTVYAYSPLEKKYYGGAYVNGTPSGDQTTINYDLYNGYSDKWYLYGSGSGTSLWAYSTKSCELALDGTVNPGIPEVGLFSGWNFISVTGRMYGLSPNTVFQNCKLQKAFYWDSAIQGWKDSLTLLQSSGQFTLGDVGKGLVVKVAAECKLSGTPATPPAPALPD</sequence>
<name>A0A8T3YN68_9ARCH</name>
<accession>A0A8T3YN68</accession>
<dbReference type="EMBL" id="JACQPB010000041">
    <property type="protein sequence ID" value="MBI4210716.1"/>
    <property type="molecule type" value="Genomic_DNA"/>
</dbReference>
<comment type="caution">
    <text evidence="1">The sequence shown here is derived from an EMBL/GenBank/DDBJ whole genome shotgun (WGS) entry which is preliminary data.</text>
</comment>